<comment type="caution">
    <text evidence="1">The sequence shown here is derived from an EMBL/GenBank/DDBJ whole genome shotgun (WGS) entry which is preliminary data.</text>
</comment>
<reference evidence="1 2" key="1">
    <citation type="submission" date="2018-06" db="EMBL/GenBank/DDBJ databases">
        <title>Comparative genomics reveals the genomic features of Rhizophagus irregularis, R. cerebriforme, R. diaphanum and Gigaspora rosea, and their symbiotic lifestyle signature.</title>
        <authorList>
            <person name="Morin E."/>
            <person name="San Clemente H."/>
            <person name="Chen E.C.H."/>
            <person name="De La Providencia I."/>
            <person name="Hainaut M."/>
            <person name="Kuo A."/>
            <person name="Kohler A."/>
            <person name="Murat C."/>
            <person name="Tang N."/>
            <person name="Roy S."/>
            <person name="Loubradou J."/>
            <person name="Henrissat B."/>
            <person name="Grigoriev I.V."/>
            <person name="Corradi N."/>
            <person name="Roux C."/>
            <person name="Martin F.M."/>
        </authorList>
    </citation>
    <scope>NUCLEOTIDE SEQUENCE [LARGE SCALE GENOMIC DNA]</scope>
    <source>
        <strain evidence="1 2">DAOM 227022</strain>
    </source>
</reference>
<organism evidence="1 2">
    <name type="scientific">Glomus cerebriforme</name>
    <dbReference type="NCBI Taxonomy" id="658196"/>
    <lineage>
        <taxon>Eukaryota</taxon>
        <taxon>Fungi</taxon>
        <taxon>Fungi incertae sedis</taxon>
        <taxon>Mucoromycota</taxon>
        <taxon>Glomeromycotina</taxon>
        <taxon>Glomeromycetes</taxon>
        <taxon>Glomerales</taxon>
        <taxon>Glomeraceae</taxon>
        <taxon>Glomus</taxon>
    </lineage>
</organism>
<keyword evidence="2" id="KW-1185">Reference proteome</keyword>
<name>A0A397TEI1_9GLOM</name>
<proteinExistence type="predicted"/>
<evidence type="ECO:0000313" key="2">
    <source>
        <dbReference type="Proteomes" id="UP000265703"/>
    </source>
</evidence>
<gene>
    <name evidence="1" type="ORF">C1645_815192</name>
</gene>
<evidence type="ECO:0000313" key="1">
    <source>
        <dbReference type="EMBL" id="RIA96643.1"/>
    </source>
</evidence>
<protein>
    <submittedName>
        <fullName evidence="1">Uncharacterized protein</fullName>
    </submittedName>
</protein>
<dbReference type="Proteomes" id="UP000265703">
    <property type="component" value="Unassembled WGS sequence"/>
</dbReference>
<accession>A0A397TEI1</accession>
<sequence>MDTPQFTQQDILLDIDINQSAASTQFLSSNNYVSVAVSVTEELSGNIYNLSFRLYDTLKNSGVENFNLNVKTGSQK</sequence>
<dbReference type="AlphaFoldDB" id="A0A397TEI1"/>
<dbReference type="EMBL" id="QKYT01000042">
    <property type="protein sequence ID" value="RIA96643.1"/>
    <property type="molecule type" value="Genomic_DNA"/>
</dbReference>